<dbReference type="PROSITE" id="PS50931">
    <property type="entry name" value="HTH_LYSR"/>
    <property type="match status" value="1"/>
</dbReference>
<dbReference type="Gene3D" id="3.40.190.290">
    <property type="match status" value="1"/>
</dbReference>
<evidence type="ECO:0000313" key="7">
    <source>
        <dbReference type="Proteomes" id="UP000048926"/>
    </source>
</evidence>
<dbReference type="GO" id="GO:0006351">
    <property type="term" value="P:DNA-templated transcription"/>
    <property type="evidence" value="ECO:0007669"/>
    <property type="project" value="TreeGrafter"/>
</dbReference>
<evidence type="ECO:0000256" key="1">
    <source>
        <dbReference type="ARBA" id="ARBA00009437"/>
    </source>
</evidence>
<protein>
    <submittedName>
        <fullName evidence="6">D-malate degradation protein R</fullName>
    </submittedName>
</protein>
<dbReference type="InterPro" id="IPR005119">
    <property type="entry name" value="LysR_subst-bd"/>
</dbReference>
<name>A0A0M6Y0T7_9HYPH</name>
<evidence type="ECO:0000256" key="2">
    <source>
        <dbReference type="ARBA" id="ARBA00023015"/>
    </source>
</evidence>
<dbReference type="CDD" id="cd08422">
    <property type="entry name" value="PBP2_CrgA_like"/>
    <property type="match status" value="1"/>
</dbReference>
<proteinExistence type="inferred from homology"/>
<dbReference type="InterPro" id="IPR058163">
    <property type="entry name" value="LysR-type_TF_proteobact-type"/>
</dbReference>
<feature type="domain" description="HTH lysR-type" evidence="5">
    <location>
        <begin position="1"/>
        <end position="57"/>
    </location>
</feature>
<comment type="similarity">
    <text evidence="1">Belongs to the LysR transcriptional regulatory family.</text>
</comment>
<dbReference type="Pfam" id="PF03466">
    <property type="entry name" value="LysR_substrate"/>
    <property type="match status" value="1"/>
</dbReference>
<dbReference type="GO" id="GO:0043565">
    <property type="term" value="F:sequence-specific DNA binding"/>
    <property type="evidence" value="ECO:0007669"/>
    <property type="project" value="TreeGrafter"/>
</dbReference>
<evidence type="ECO:0000256" key="4">
    <source>
        <dbReference type="ARBA" id="ARBA00023163"/>
    </source>
</evidence>
<reference evidence="7" key="1">
    <citation type="submission" date="2015-07" db="EMBL/GenBank/DDBJ databases">
        <authorList>
            <person name="Rodrigo-Torres Lidia"/>
            <person name="Arahal R.David."/>
        </authorList>
    </citation>
    <scope>NUCLEOTIDE SEQUENCE [LARGE SCALE GENOMIC DNA]</scope>
    <source>
        <strain evidence="7">CECT 4801</strain>
    </source>
</reference>
<dbReference type="Gene3D" id="1.10.10.10">
    <property type="entry name" value="Winged helix-like DNA-binding domain superfamily/Winged helix DNA-binding domain"/>
    <property type="match status" value="1"/>
</dbReference>
<evidence type="ECO:0000256" key="3">
    <source>
        <dbReference type="ARBA" id="ARBA00023125"/>
    </source>
</evidence>
<dbReference type="AlphaFoldDB" id="A0A0M6Y0T7"/>
<keyword evidence="2" id="KW-0805">Transcription regulation</keyword>
<dbReference type="SUPFAM" id="SSF46785">
    <property type="entry name" value="Winged helix' DNA-binding domain"/>
    <property type="match status" value="1"/>
</dbReference>
<dbReference type="RefSeq" id="WP_055654930.1">
    <property type="nucleotide sequence ID" value="NZ_CXST01000001.1"/>
</dbReference>
<dbReference type="InterPro" id="IPR036390">
    <property type="entry name" value="WH_DNA-bd_sf"/>
</dbReference>
<dbReference type="EMBL" id="CXST01000001">
    <property type="protein sequence ID" value="CTQ42866.1"/>
    <property type="molecule type" value="Genomic_DNA"/>
</dbReference>
<dbReference type="Proteomes" id="UP000048926">
    <property type="component" value="Unassembled WGS sequence"/>
</dbReference>
<dbReference type="STRING" id="187304.B0E33_23690"/>
<gene>
    <name evidence="6" type="primary">dmlR_4</name>
    <name evidence="6" type="ORF">LAL4801_01303</name>
</gene>
<keyword evidence="7" id="KW-1185">Reference proteome</keyword>
<dbReference type="OrthoDB" id="9813056at2"/>
<evidence type="ECO:0000259" key="5">
    <source>
        <dbReference type="PROSITE" id="PS50931"/>
    </source>
</evidence>
<dbReference type="InterPro" id="IPR036388">
    <property type="entry name" value="WH-like_DNA-bd_sf"/>
</dbReference>
<keyword evidence="3" id="KW-0238">DNA-binding</keyword>
<keyword evidence="4" id="KW-0804">Transcription</keyword>
<dbReference type="SUPFAM" id="SSF53850">
    <property type="entry name" value="Periplasmic binding protein-like II"/>
    <property type="match status" value="1"/>
</dbReference>
<accession>A0A0M6Y0T7</accession>
<organism evidence="6 7">
    <name type="scientific">Roseibium aggregatum</name>
    <dbReference type="NCBI Taxonomy" id="187304"/>
    <lineage>
        <taxon>Bacteria</taxon>
        <taxon>Pseudomonadati</taxon>
        <taxon>Pseudomonadota</taxon>
        <taxon>Alphaproteobacteria</taxon>
        <taxon>Hyphomicrobiales</taxon>
        <taxon>Stappiaceae</taxon>
        <taxon>Roseibium</taxon>
    </lineage>
</organism>
<dbReference type="PANTHER" id="PTHR30537">
    <property type="entry name" value="HTH-TYPE TRANSCRIPTIONAL REGULATOR"/>
    <property type="match status" value="1"/>
</dbReference>
<dbReference type="InterPro" id="IPR000847">
    <property type="entry name" value="LysR_HTH_N"/>
</dbReference>
<evidence type="ECO:0000313" key="6">
    <source>
        <dbReference type="EMBL" id="CTQ42866.1"/>
    </source>
</evidence>
<dbReference type="PANTHER" id="PTHR30537:SF5">
    <property type="entry name" value="HTH-TYPE TRANSCRIPTIONAL ACTIVATOR TTDR-RELATED"/>
    <property type="match status" value="1"/>
</dbReference>
<dbReference type="Pfam" id="PF00126">
    <property type="entry name" value="HTH_1"/>
    <property type="match status" value="1"/>
</dbReference>
<dbReference type="GO" id="GO:0003700">
    <property type="term" value="F:DNA-binding transcription factor activity"/>
    <property type="evidence" value="ECO:0007669"/>
    <property type="project" value="InterPro"/>
</dbReference>
<sequence length="308" mass="33709">MLDDIALFVHIARNRSLAKAAAHLGLPAATVTRRLAKLEETIGTQLVFRSARKFDLTVAGEAYFEAFADLVQNAETTLDGLSTDLHGLRGALKVAAPTNISIGILQPMWSEFLKTFPEIQLTLTLSNENKDLLEHRVDIALRAGPQTDERLYQKRLGVVATVLVAAPAYLEHAGAPESPDQIGRHKVVRVSTLPQWQLTNRETGCRETVPVDARVVVDDISLARQLAGDGHGLALLPASEISDDLISGRLTPVLADWQGQQRDIFAVWPTGRLLNARARCLLDYMEPFMAALPVFQGTVVQRDPARSA</sequence>